<reference evidence="3 4" key="1">
    <citation type="submission" date="2015-12" db="EMBL/GenBank/DDBJ databases">
        <title>Draft genome sequence of Moniliophthora roreri, the causal agent of frosty pod rot of cacao.</title>
        <authorList>
            <person name="Aime M.C."/>
            <person name="Diaz-Valderrama J.R."/>
            <person name="Kijpornyongpan T."/>
            <person name="Phillips-Mora W."/>
        </authorList>
    </citation>
    <scope>NUCLEOTIDE SEQUENCE [LARGE SCALE GENOMIC DNA]</scope>
    <source>
        <strain evidence="3 4">MCA 2952</strain>
    </source>
</reference>
<dbReference type="Proteomes" id="UP000054988">
    <property type="component" value="Unassembled WGS sequence"/>
</dbReference>
<evidence type="ECO:0000313" key="3">
    <source>
        <dbReference type="EMBL" id="KTB35938.1"/>
    </source>
</evidence>
<keyword evidence="2" id="KW-0378">Hydrolase</keyword>
<dbReference type="GO" id="GO:0004301">
    <property type="term" value="F:epoxide hydrolase activity"/>
    <property type="evidence" value="ECO:0007669"/>
    <property type="project" value="TreeGrafter"/>
</dbReference>
<evidence type="ECO:0000256" key="1">
    <source>
        <dbReference type="ARBA" id="ARBA00010088"/>
    </source>
</evidence>
<comment type="caution">
    <text evidence="3">The sequence shown here is derived from an EMBL/GenBank/DDBJ whole genome shotgun (WGS) entry which is preliminary data.</text>
</comment>
<evidence type="ECO:0008006" key="5">
    <source>
        <dbReference type="Google" id="ProtNLM"/>
    </source>
</evidence>
<dbReference type="eggNOG" id="KOG2565">
    <property type="taxonomic scope" value="Eukaryota"/>
</dbReference>
<organism evidence="3 4">
    <name type="scientific">Moniliophthora roreri</name>
    <name type="common">Frosty pod rot fungus</name>
    <name type="synonym">Monilia roreri</name>
    <dbReference type="NCBI Taxonomy" id="221103"/>
    <lineage>
        <taxon>Eukaryota</taxon>
        <taxon>Fungi</taxon>
        <taxon>Dikarya</taxon>
        <taxon>Basidiomycota</taxon>
        <taxon>Agaricomycotina</taxon>
        <taxon>Agaricomycetes</taxon>
        <taxon>Agaricomycetidae</taxon>
        <taxon>Agaricales</taxon>
        <taxon>Marasmiineae</taxon>
        <taxon>Marasmiaceae</taxon>
        <taxon>Moniliophthora</taxon>
    </lineage>
</organism>
<proteinExistence type="inferred from homology"/>
<dbReference type="PANTHER" id="PTHR21661">
    <property type="entry name" value="EPOXIDE HYDROLASE 1-RELATED"/>
    <property type="match status" value="1"/>
</dbReference>
<dbReference type="Gene3D" id="3.40.50.1820">
    <property type="entry name" value="alpha/beta hydrolase"/>
    <property type="match status" value="1"/>
</dbReference>
<accession>A0A0W0FIC1</accession>
<sequence length="170" mass="19168">MPSFHVVGLGLPGFGFSEGTKKKGFDLSQYAEVGHKLMLALGYTEYVTQGGDWGFGVTHATASTYGGKHVKAWHTNFPLVSGPPEYVDPTKYDKEDLERLERSEWFRTKGYGYFLEQSTQPQTIGYSLTDSPVGLLAWIYEKMVVWTDAYPWDDDEGTFFLSLQSAQRIN</sequence>
<dbReference type="AlphaFoldDB" id="A0A0W0FIC1"/>
<evidence type="ECO:0000256" key="2">
    <source>
        <dbReference type="ARBA" id="ARBA00022801"/>
    </source>
</evidence>
<comment type="similarity">
    <text evidence="1">Belongs to the peptidase S33 family.</text>
</comment>
<dbReference type="SUPFAM" id="SSF53474">
    <property type="entry name" value="alpha/beta-Hydrolases"/>
    <property type="match status" value="1"/>
</dbReference>
<protein>
    <recommendedName>
        <fullName evidence="5">Epoxide hydrolase</fullName>
    </recommendedName>
</protein>
<name>A0A0W0FIC1_MONRR</name>
<evidence type="ECO:0000313" key="4">
    <source>
        <dbReference type="Proteomes" id="UP000054988"/>
    </source>
</evidence>
<dbReference type="EMBL" id="LATX01001953">
    <property type="protein sequence ID" value="KTB35938.1"/>
    <property type="molecule type" value="Genomic_DNA"/>
</dbReference>
<dbReference type="GO" id="GO:0097176">
    <property type="term" value="P:epoxide metabolic process"/>
    <property type="evidence" value="ECO:0007669"/>
    <property type="project" value="TreeGrafter"/>
</dbReference>
<gene>
    <name evidence="3" type="ORF">WG66_11484</name>
</gene>
<dbReference type="PANTHER" id="PTHR21661:SF35">
    <property type="entry name" value="EPOXIDE HYDROLASE"/>
    <property type="match status" value="1"/>
</dbReference>
<dbReference type="InterPro" id="IPR029058">
    <property type="entry name" value="AB_hydrolase_fold"/>
</dbReference>